<reference evidence="2" key="1">
    <citation type="submission" date="2021-03" db="EMBL/GenBank/DDBJ databases">
        <authorList>
            <person name="Tagirdzhanova G."/>
        </authorList>
    </citation>
    <scope>NUCLEOTIDE SEQUENCE</scope>
</reference>
<evidence type="ECO:0000256" key="1">
    <source>
        <dbReference type="SAM" id="MobiDB-lite"/>
    </source>
</evidence>
<dbReference type="EMBL" id="CAJPDT010000144">
    <property type="protein sequence ID" value="CAF9941259.1"/>
    <property type="molecule type" value="Genomic_DNA"/>
</dbReference>
<comment type="caution">
    <text evidence="2">The sequence shown here is derived from an EMBL/GenBank/DDBJ whole genome shotgun (WGS) entry which is preliminary data.</text>
</comment>
<evidence type="ECO:0000313" key="3">
    <source>
        <dbReference type="Proteomes" id="UP000664534"/>
    </source>
</evidence>
<feature type="compositionally biased region" description="Polar residues" evidence="1">
    <location>
        <begin position="1"/>
        <end position="17"/>
    </location>
</feature>
<name>A0A8H3J5W8_9LECA</name>
<dbReference type="OrthoDB" id="432970at2759"/>
<evidence type="ECO:0000313" key="2">
    <source>
        <dbReference type="EMBL" id="CAF9941259.1"/>
    </source>
</evidence>
<accession>A0A8H3J5W8</accession>
<feature type="region of interest" description="Disordered" evidence="1">
    <location>
        <begin position="1"/>
        <end position="27"/>
    </location>
</feature>
<gene>
    <name evidence="2" type="ORF">IMSHALPRED_002496</name>
</gene>
<keyword evidence="3" id="KW-1185">Reference proteome</keyword>
<proteinExistence type="predicted"/>
<dbReference type="Proteomes" id="UP000664534">
    <property type="component" value="Unassembled WGS sequence"/>
</dbReference>
<protein>
    <submittedName>
        <fullName evidence="2">Uncharacterized protein</fullName>
    </submittedName>
</protein>
<sequence length="192" mass="21793">MDPSARNPTPVFNSHSRSAADATAKPIAASNASRVTGQITRKFAASASLTACPSRAAISTEVSCRTPSFTDIQRRTFNDMLDDCFFLRIADRFNFTEDKRCKGGNMNKFREFLDLAEERVGFLPPWWCEGKRGECERTAEETERMAPGSEDYDTRDFVIDHALIWAYRDYNIPTKLRLLAEKVYGTKIVLSW</sequence>
<organism evidence="2 3">
    <name type="scientific">Imshaugia aleurites</name>
    <dbReference type="NCBI Taxonomy" id="172621"/>
    <lineage>
        <taxon>Eukaryota</taxon>
        <taxon>Fungi</taxon>
        <taxon>Dikarya</taxon>
        <taxon>Ascomycota</taxon>
        <taxon>Pezizomycotina</taxon>
        <taxon>Lecanoromycetes</taxon>
        <taxon>OSLEUM clade</taxon>
        <taxon>Lecanoromycetidae</taxon>
        <taxon>Lecanorales</taxon>
        <taxon>Lecanorineae</taxon>
        <taxon>Parmeliaceae</taxon>
        <taxon>Imshaugia</taxon>
    </lineage>
</organism>
<dbReference type="AlphaFoldDB" id="A0A8H3J5W8"/>